<dbReference type="InterPro" id="IPR051054">
    <property type="entry name" value="SorC_transcr_regulators"/>
</dbReference>
<gene>
    <name evidence="6" type="primary">deoR</name>
    <name evidence="7" type="ORF">IV55_GL000417</name>
    <name evidence="6" type="ORF">LSI01_07580</name>
</gene>
<reference evidence="6 9" key="2">
    <citation type="submission" date="2019-07" db="EMBL/GenBank/DDBJ databases">
        <title>Whole genome shotgun sequence of Lactobacillus siliginis NBRC 101315.</title>
        <authorList>
            <person name="Hosoyama A."/>
            <person name="Uohara A."/>
            <person name="Ohji S."/>
            <person name="Ichikawa N."/>
        </authorList>
    </citation>
    <scope>NUCLEOTIDE SEQUENCE [LARGE SCALE GENOMIC DNA]</scope>
    <source>
        <strain evidence="6 9">NBRC 101315</strain>
    </source>
</reference>
<evidence type="ECO:0000313" key="6">
    <source>
        <dbReference type="EMBL" id="GEK28447.1"/>
    </source>
</evidence>
<dbReference type="Proteomes" id="UP000051139">
    <property type="component" value="Unassembled WGS sequence"/>
</dbReference>
<dbReference type="Pfam" id="PF04198">
    <property type="entry name" value="Sugar-bind"/>
    <property type="match status" value="1"/>
</dbReference>
<evidence type="ECO:0000313" key="8">
    <source>
        <dbReference type="Proteomes" id="UP000051139"/>
    </source>
</evidence>
<dbReference type="InterPro" id="IPR036388">
    <property type="entry name" value="WH-like_DNA-bd_sf"/>
</dbReference>
<dbReference type="PATRIC" id="fig|348151.3.peg.423"/>
<dbReference type="GO" id="GO:0030246">
    <property type="term" value="F:carbohydrate binding"/>
    <property type="evidence" value="ECO:0007669"/>
    <property type="project" value="InterPro"/>
</dbReference>
<evidence type="ECO:0000256" key="1">
    <source>
        <dbReference type="ARBA" id="ARBA00010466"/>
    </source>
</evidence>
<dbReference type="SUPFAM" id="SSF100950">
    <property type="entry name" value="NagB/RpiA/CoA transferase-like"/>
    <property type="match status" value="1"/>
</dbReference>
<dbReference type="EMBL" id="JQCB01000012">
    <property type="protein sequence ID" value="KRN94876.1"/>
    <property type="molecule type" value="Genomic_DNA"/>
</dbReference>
<reference evidence="7 8" key="1">
    <citation type="journal article" date="2015" name="Genome Announc.">
        <title>Expanding the biotechnology potential of lactobacilli through comparative genomics of 213 strains and associated genera.</title>
        <authorList>
            <person name="Sun Z."/>
            <person name="Harris H.M."/>
            <person name="McCann A."/>
            <person name="Guo C."/>
            <person name="Argimon S."/>
            <person name="Zhang W."/>
            <person name="Yang X."/>
            <person name="Jeffery I.B."/>
            <person name="Cooney J.C."/>
            <person name="Kagawa T.F."/>
            <person name="Liu W."/>
            <person name="Song Y."/>
            <person name="Salvetti E."/>
            <person name="Wrobel A."/>
            <person name="Rasinkangas P."/>
            <person name="Parkhill J."/>
            <person name="Rea M.C."/>
            <person name="O'Sullivan O."/>
            <person name="Ritari J."/>
            <person name="Douillard F.P."/>
            <person name="Paul Ross R."/>
            <person name="Yang R."/>
            <person name="Briner A.E."/>
            <person name="Felis G.E."/>
            <person name="de Vos W.M."/>
            <person name="Barrangou R."/>
            <person name="Klaenhammer T.R."/>
            <person name="Caufield P.W."/>
            <person name="Cui Y."/>
            <person name="Zhang H."/>
            <person name="O'Toole P.W."/>
        </authorList>
    </citation>
    <scope>NUCLEOTIDE SEQUENCE [LARGE SCALE GENOMIC DNA]</scope>
    <source>
        <strain evidence="7 8">DSM 22696</strain>
    </source>
</reference>
<evidence type="ECO:0000259" key="5">
    <source>
        <dbReference type="Pfam" id="PF04198"/>
    </source>
</evidence>
<name>A0A0R2L618_9LACO</name>
<comment type="caution">
    <text evidence="7">The sequence shown here is derived from an EMBL/GenBank/DDBJ whole genome shotgun (WGS) entry which is preliminary data.</text>
</comment>
<protein>
    <submittedName>
        <fullName evidence="7">Citrate lyase regulator</fullName>
    </submittedName>
    <submittedName>
        <fullName evidence="6">Deoxyribonucleoside regulator</fullName>
    </submittedName>
</protein>
<evidence type="ECO:0000256" key="3">
    <source>
        <dbReference type="ARBA" id="ARBA00023125"/>
    </source>
</evidence>
<dbReference type="Gene3D" id="1.10.10.10">
    <property type="entry name" value="Winged helix-like DNA-binding domain superfamily/Winged helix DNA-binding domain"/>
    <property type="match status" value="1"/>
</dbReference>
<evidence type="ECO:0000256" key="2">
    <source>
        <dbReference type="ARBA" id="ARBA00023015"/>
    </source>
</evidence>
<dbReference type="AlphaFoldDB" id="A0A0R2L618"/>
<dbReference type="PANTHER" id="PTHR34294">
    <property type="entry name" value="TRANSCRIPTIONAL REGULATOR-RELATED"/>
    <property type="match status" value="1"/>
</dbReference>
<keyword evidence="4" id="KW-0804">Transcription</keyword>
<dbReference type="Proteomes" id="UP000321429">
    <property type="component" value="Unassembled WGS sequence"/>
</dbReference>
<dbReference type="InterPro" id="IPR037171">
    <property type="entry name" value="NagB/RpiA_transferase-like"/>
</dbReference>
<keyword evidence="8" id="KW-1185">Reference proteome</keyword>
<dbReference type="GO" id="GO:0016829">
    <property type="term" value="F:lyase activity"/>
    <property type="evidence" value="ECO:0007669"/>
    <property type="project" value="UniProtKB-KW"/>
</dbReference>
<dbReference type="RefSeq" id="WP_057811124.1">
    <property type="nucleotide sequence ID" value="NZ_BJUD01000010.1"/>
</dbReference>
<evidence type="ECO:0000313" key="7">
    <source>
        <dbReference type="EMBL" id="KRN94876.1"/>
    </source>
</evidence>
<keyword evidence="7" id="KW-0456">Lyase</keyword>
<dbReference type="OrthoDB" id="58802at2"/>
<proteinExistence type="inferred from homology"/>
<keyword evidence="3" id="KW-0238">DNA-binding</keyword>
<organism evidence="7 8">
    <name type="scientific">Furfurilactobacillus siliginis</name>
    <dbReference type="NCBI Taxonomy" id="348151"/>
    <lineage>
        <taxon>Bacteria</taxon>
        <taxon>Bacillati</taxon>
        <taxon>Bacillota</taxon>
        <taxon>Bacilli</taxon>
        <taxon>Lactobacillales</taxon>
        <taxon>Lactobacillaceae</taxon>
        <taxon>Furfurilactobacillus</taxon>
    </lineage>
</organism>
<accession>A0A0R2L618</accession>
<feature type="domain" description="Sugar-binding" evidence="5">
    <location>
        <begin position="55"/>
        <end position="302"/>
    </location>
</feature>
<evidence type="ECO:0000313" key="9">
    <source>
        <dbReference type="Proteomes" id="UP000321429"/>
    </source>
</evidence>
<keyword evidence="2" id="KW-0805">Transcription regulation</keyword>
<dbReference type="PANTHER" id="PTHR34294:SF1">
    <property type="entry name" value="TRANSCRIPTIONAL REGULATOR LSRR"/>
    <property type="match status" value="1"/>
</dbReference>
<dbReference type="GO" id="GO:0003677">
    <property type="term" value="F:DNA binding"/>
    <property type="evidence" value="ECO:0007669"/>
    <property type="project" value="UniProtKB-KW"/>
</dbReference>
<dbReference type="Gene3D" id="3.40.50.1360">
    <property type="match status" value="1"/>
</dbReference>
<comment type="similarity">
    <text evidence="1">Belongs to the SorC transcriptional regulatory family.</text>
</comment>
<evidence type="ECO:0000256" key="4">
    <source>
        <dbReference type="ARBA" id="ARBA00023163"/>
    </source>
</evidence>
<dbReference type="InterPro" id="IPR007324">
    <property type="entry name" value="Sugar-bd_dom_put"/>
</dbReference>
<sequence length="304" mass="34021">MLRVARLYYIDGVEQNRIAEREGISRPTVSRLLTMARDKGLVSITVNDDLRDAQLLADQLEEQYVGVQFTVVSTAQNRHDEKVAKISTATANYLNQVVKSGDIIGLGWGKELYETAQHLSQKRVRDVEVLSLTGVFTYPKYRTYVAETAGLFADAYQTAPQMLPLPIVFDDVKNKKVVEKEHLLQYLQKLSRVSNVAIFTINTVAESPFLQEMNYFTDAEKKQVTAKAKGDILSHFIDENGDVVDADLDARTVSIPLSNLKFKEHAIAIVDKPEKVSVLAIALKAGYVNEVFIDQQSAQVLLDI</sequence>
<dbReference type="STRING" id="348151.IV55_GL000417"/>
<dbReference type="EMBL" id="BJUD01000010">
    <property type="protein sequence ID" value="GEK28447.1"/>
    <property type="molecule type" value="Genomic_DNA"/>
</dbReference>